<dbReference type="RefSeq" id="WP_076691743.1">
    <property type="nucleotide sequence ID" value="NZ_CP018762.1"/>
</dbReference>
<evidence type="ECO:0000313" key="7">
    <source>
        <dbReference type="EMBL" id="APZ35374.1"/>
    </source>
</evidence>
<dbReference type="PANTHER" id="PTHR11699">
    <property type="entry name" value="ALDEHYDE DEHYDROGENASE-RELATED"/>
    <property type="match status" value="1"/>
</dbReference>
<dbReference type="InterPro" id="IPR016162">
    <property type="entry name" value="Ald_DH_N"/>
</dbReference>
<dbReference type="STRING" id="36805.BOH66_14810"/>
<dbReference type="AlphaFoldDB" id="A0A1P8UB84"/>
<comment type="similarity">
    <text evidence="1 4">Belongs to the aldehyde dehydrogenase family.</text>
</comment>
<dbReference type="OrthoDB" id="6882680at2"/>
<dbReference type="Proteomes" id="UP000187185">
    <property type="component" value="Chromosome"/>
</dbReference>
<accession>A0A1P8UB84</accession>
<evidence type="ECO:0000256" key="5">
    <source>
        <dbReference type="SAM" id="MobiDB-lite"/>
    </source>
</evidence>
<dbReference type="InterPro" id="IPR016160">
    <property type="entry name" value="Ald_DH_CS_CYS"/>
</dbReference>
<name>A0A1P8UB84_9MICO</name>
<dbReference type="InterPro" id="IPR016163">
    <property type="entry name" value="Ald_DH_C"/>
</dbReference>
<dbReference type="SUPFAM" id="SSF53720">
    <property type="entry name" value="ALDH-like"/>
    <property type="match status" value="1"/>
</dbReference>
<feature type="region of interest" description="Disordered" evidence="5">
    <location>
        <begin position="1"/>
        <end position="22"/>
    </location>
</feature>
<proteinExistence type="inferred from homology"/>
<gene>
    <name evidence="7" type="ORF">BOH66_14810</name>
</gene>
<organism evidence="7 8">
    <name type="scientific">Microbacterium aurum</name>
    <dbReference type="NCBI Taxonomy" id="36805"/>
    <lineage>
        <taxon>Bacteria</taxon>
        <taxon>Bacillati</taxon>
        <taxon>Actinomycetota</taxon>
        <taxon>Actinomycetes</taxon>
        <taxon>Micrococcales</taxon>
        <taxon>Microbacteriaceae</taxon>
        <taxon>Microbacterium</taxon>
    </lineage>
</organism>
<feature type="domain" description="Aldehyde dehydrogenase" evidence="6">
    <location>
        <begin position="19"/>
        <end position="475"/>
    </location>
</feature>
<evidence type="ECO:0000256" key="1">
    <source>
        <dbReference type="ARBA" id="ARBA00009986"/>
    </source>
</evidence>
<evidence type="ECO:0000256" key="4">
    <source>
        <dbReference type="RuleBase" id="RU003345"/>
    </source>
</evidence>
<dbReference type="InterPro" id="IPR015590">
    <property type="entry name" value="Aldehyde_DH_dom"/>
</dbReference>
<evidence type="ECO:0000256" key="2">
    <source>
        <dbReference type="ARBA" id="ARBA00023002"/>
    </source>
</evidence>
<dbReference type="PROSITE" id="PS00070">
    <property type="entry name" value="ALDEHYDE_DEHYDR_CYS"/>
    <property type="match status" value="1"/>
</dbReference>
<dbReference type="KEGG" id="maur:BOH66_14810"/>
<dbReference type="Gene3D" id="3.40.309.10">
    <property type="entry name" value="Aldehyde Dehydrogenase, Chain A, domain 2"/>
    <property type="match status" value="1"/>
</dbReference>
<dbReference type="Gene3D" id="3.40.605.10">
    <property type="entry name" value="Aldehyde Dehydrogenase, Chain A, domain 1"/>
    <property type="match status" value="1"/>
</dbReference>
<dbReference type="Pfam" id="PF00171">
    <property type="entry name" value="Aldedh"/>
    <property type="match status" value="1"/>
</dbReference>
<protein>
    <submittedName>
        <fullName evidence="7">Aldehyde dehydrogenase family protein</fullName>
    </submittedName>
</protein>
<sequence length="482" mass="50328">MTRHDNFIGGRFVPADDYRPNTNPSDVRDHIGEYAQASAGDVDDAIAAAAEALPLWAATSAGERAAVLQRISAGITAREQEIADMLAREEGKTLVESLGEVRRAAATFGYYAGQVLASHGETFHGLASGMTIETQRRPVGVVGIITPWNFPIAIPAWKTAPALAYGNTVVLKPADIVPGTAWLMTEVIAESGLPAGVFNLAMGRGSVVGERLTGSPLVHAVSFTGSTGVGRQVAAAATEGSLKRVQLEMGGKNALVVMDDADLDIAVAAGLDGAFGSTGQRCTASSRLVVHEAIHDEFVERMVAAVDKIQVGDARGVRTTMGPVVSESQLAQDLEYIGVGVSEGARLAVGGERLQDRGQGNYLSPALFVGAAPEMRISQEEIFGPVAAVLKVSDYDEAVAVANGVEYGLSAGICTRSLARARDFGRRAQAGIITVNKSTASTDYHVPFGGTKASSYGGREQGTAAREFFTETATVYTVAGEV</sequence>
<keyword evidence="8" id="KW-1185">Reference proteome</keyword>
<evidence type="ECO:0000313" key="8">
    <source>
        <dbReference type="Proteomes" id="UP000187185"/>
    </source>
</evidence>
<dbReference type="InterPro" id="IPR029510">
    <property type="entry name" value="Ald_DH_CS_GLU"/>
</dbReference>
<dbReference type="InterPro" id="IPR016161">
    <property type="entry name" value="Ald_DH/histidinol_DH"/>
</dbReference>
<dbReference type="EMBL" id="CP018762">
    <property type="protein sequence ID" value="APZ35374.1"/>
    <property type="molecule type" value="Genomic_DNA"/>
</dbReference>
<keyword evidence="2 4" id="KW-0560">Oxidoreductase</keyword>
<dbReference type="GO" id="GO:0016620">
    <property type="term" value="F:oxidoreductase activity, acting on the aldehyde or oxo group of donors, NAD or NADP as acceptor"/>
    <property type="evidence" value="ECO:0007669"/>
    <property type="project" value="InterPro"/>
</dbReference>
<feature type="active site" evidence="3">
    <location>
        <position position="248"/>
    </location>
</feature>
<evidence type="ECO:0000256" key="3">
    <source>
        <dbReference type="PROSITE-ProRule" id="PRU10007"/>
    </source>
</evidence>
<dbReference type="PROSITE" id="PS00687">
    <property type="entry name" value="ALDEHYDE_DEHYDR_GLU"/>
    <property type="match status" value="1"/>
</dbReference>
<evidence type="ECO:0000259" key="6">
    <source>
        <dbReference type="Pfam" id="PF00171"/>
    </source>
</evidence>
<dbReference type="FunFam" id="3.40.605.10:FF:000007">
    <property type="entry name" value="NAD/NADP-dependent betaine aldehyde dehydrogenase"/>
    <property type="match status" value="1"/>
</dbReference>
<reference evidence="7 8" key="1">
    <citation type="submission" date="2016-12" db="EMBL/GenBank/DDBJ databases">
        <title>Complete genome sequence of Microbacterium aurum KACC 15219.</title>
        <authorList>
            <person name="Jung Y."/>
            <person name="Shin J.-H."/>
            <person name="Lee Y.-J."/>
            <person name="Yi H."/>
            <person name="Bahn Y.-S."/>
            <person name="Kim J.F."/>
            <person name="Lee D.-W."/>
        </authorList>
    </citation>
    <scope>NUCLEOTIDE SEQUENCE [LARGE SCALE GENOMIC DNA]</scope>
    <source>
        <strain evidence="7 8">KACC 15219</strain>
    </source>
</reference>